<keyword evidence="5" id="KW-0804">Transcription</keyword>
<evidence type="ECO:0000256" key="5">
    <source>
        <dbReference type="ARBA" id="ARBA00023163"/>
    </source>
</evidence>
<keyword evidence="3" id="KW-0731">Sigma factor</keyword>
<dbReference type="Pfam" id="PF04542">
    <property type="entry name" value="Sigma70_r2"/>
    <property type="match status" value="1"/>
</dbReference>
<dbReference type="InterPro" id="IPR013249">
    <property type="entry name" value="RNA_pol_sigma70_r4_t2"/>
</dbReference>
<dbReference type="GO" id="GO:0016987">
    <property type="term" value="F:sigma factor activity"/>
    <property type="evidence" value="ECO:0007669"/>
    <property type="project" value="UniProtKB-KW"/>
</dbReference>
<dbReference type="SUPFAM" id="SSF88946">
    <property type="entry name" value="Sigma2 domain of RNA polymerase sigma factors"/>
    <property type="match status" value="1"/>
</dbReference>
<accession>A0A1S7NW14</accession>
<dbReference type="GO" id="GO:0003677">
    <property type="term" value="F:DNA binding"/>
    <property type="evidence" value="ECO:0007669"/>
    <property type="project" value="UniProtKB-KW"/>
</dbReference>
<dbReference type="InterPro" id="IPR036388">
    <property type="entry name" value="WH-like_DNA-bd_sf"/>
</dbReference>
<dbReference type="PANTHER" id="PTHR43133:SF58">
    <property type="entry name" value="ECF RNA POLYMERASE SIGMA FACTOR SIGD"/>
    <property type="match status" value="1"/>
</dbReference>
<dbReference type="InterPro" id="IPR013324">
    <property type="entry name" value="RNA_pol_sigma_r3/r4-like"/>
</dbReference>
<evidence type="ECO:0000256" key="1">
    <source>
        <dbReference type="ARBA" id="ARBA00010641"/>
    </source>
</evidence>
<evidence type="ECO:0000259" key="7">
    <source>
        <dbReference type="Pfam" id="PF08281"/>
    </source>
</evidence>
<sequence length="235" mass="26149">MSAGIVPGLTIVHSAGKGRPLHLHALVTTSSGEIFLKPLCNNILPIANNPIVTMTGSPSEETLKMLMLRSLDGDEGAYRHLLHALRRLLIAYYGRRMAAAGRGDVEDLVQETLLSLHAKRETYDRARPFTAWFFSIARYKLIDHYRGRGTRLLAEVELDETLEAEPSVDAVTARMDVERLLDELPERQRDLIRRVKLEGHSIAEAAQKSGQTELAARVGIHRTLKVLAAKLRGDT</sequence>
<reference evidence="8 9" key="1">
    <citation type="submission" date="2016-01" db="EMBL/GenBank/DDBJ databases">
        <authorList>
            <person name="Oliw E.H."/>
        </authorList>
    </citation>
    <scope>NUCLEOTIDE SEQUENCE [LARGE SCALE GENOMIC DNA]</scope>
    <source>
        <strain evidence="8 9">Zutra 3-1</strain>
    </source>
</reference>
<dbReference type="PANTHER" id="PTHR43133">
    <property type="entry name" value="RNA POLYMERASE ECF-TYPE SIGMA FACTO"/>
    <property type="match status" value="1"/>
</dbReference>
<comment type="similarity">
    <text evidence="1">Belongs to the sigma-70 factor family. ECF subfamily.</text>
</comment>
<feature type="domain" description="RNA polymerase sigma-70 region 2" evidence="6">
    <location>
        <begin position="83"/>
        <end position="149"/>
    </location>
</feature>
<dbReference type="SUPFAM" id="SSF88659">
    <property type="entry name" value="Sigma3 and sigma4 domains of RNA polymerase sigma factors"/>
    <property type="match status" value="1"/>
</dbReference>
<dbReference type="Pfam" id="PF08281">
    <property type="entry name" value="Sigma70_r4_2"/>
    <property type="match status" value="1"/>
</dbReference>
<dbReference type="EMBL" id="FBWG01000002">
    <property type="protein sequence ID" value="CUX12110.1"/>
    <property type="molecule type" value="Genomic_DNA"/>
</dbReference>
<dbReference type="NCBIfam" id="NF009191">
    <property type="entry name" value="PRK12539.1"/>
    <property type="match status" value="1"/>
</dbReference>
<dbReference type="InterPro" id="IPR039425">
    <property type="entry name" value="RNA_pol_sigma-70-like"/>
</dbReference>
<keyword evidence="4" id="KW-0238">DNA-binding</keyword>
<evidence type="ECO:0000313" key="8">
    <source>
        <dbReference type="EMBL" id="CUX12110.1"/>
    </source>
</evidence>
<proteinExistence type="inferred from homology"/>
<keyword evidence="2" id="KW-0805">Transcription regulation</keyword>
<dbReference type="Gene3D" id="1.10.1740.10">
    <property type="match status" value="1"/>
</dbReference>
<evidence type="ECO:0000256" key="4">
    <source>
        <dbReference type="ARBA" id="ARBA00023125"/>
    </source>
</evidence>
<dbReference type="InterPro" id="IPR014284">
    <property type="entry name" value="RNA_pol_sigma-70_dom"/>
</dbReference>
<gene>
    <name evidence="8" type="primary">sigD</name>
    <name evidence="8" type="ORF">AGR7C_Cc100035</name>
</gene>
<evidence type="ECO:0000256" key="3">
    <source>
        <dbReference type="ARBA" id="ARBA00023082"/>
    </source>
</evidence>
<evidence type="ECO:0000256" key="2">
    <source>
        <dbReference type="ARBA" id="ARBA00023015"/>
    </source>
</evidence>
<name>A0A1S7NW14_9HYPH</name>
<dbReference type="AlphaFoldDB" id="A0A1S7NW14"/>
<dbReference type="Proteomes" id="UP000191987">
    <property type="component" value="Unassembled WGS sequence"/>
</dbReference>
<evidence type="ECO:0000313" key="9">
    <source>
        <dbReference type="Proteomes" id="UP000191987"/>
    </source>
</evidence>
<evidence type="ECO:0000259" key="6">
    <source>
        <dbReference type="Pfam" id="PF04542"/>
    </source>
</evidence>
<feature type="domain" description="RNA polymerase sigma factor 70 region 4 type 2" evidence="7">
    <location>
        <begin position="175"/>
        <end position="225"/>
    </location>
</feature>
<dbReference type="NCBIfam" id="TIGR02937">
    <property type="entry name" value="sigma70-ECF"/>
    <property type="match status" value="1"/>
</dbReference>
<protein>
    <submittedName>
        <fullName evidence="8">ECF family RNA polymerase sigma factor</fullName>
    </submittedName>
</protein>
<dbReference type="Gene3D" id="1.10.10.10">
    <property type="entry name" value="Winged helix-like DNA-binding domain superfamily/Winged helix DNA-binding domain"/>
    <property type="match status" value="1"/>
</dbReference>
<dbReference type="InterPro" id="IPR007627">
    <property type="entry name" value="RNA_pol_sigma70_r2"/>
</dbReference>
<dbReference type="InterPro" id="IPR013325">
    <property type="entry name" value="RNA_pol_sigma_r2"/>
</dbReference>
<organism evidence="8 9">
    <name type="scientific">Agrobacterium deltaense Zutra 3/1</name>
    <dbReference type="NCBI Taxonomy" id="1183427"/>
    <lineage>
        <taxon>Bacteria</taxon>
        <taxon>Pseudomonadati</taxon>
        <taxon>Pseudomonadota</taxon>
        <taxon>Alphaproteobacteria</taxon>
        <taxon>Hyphomicrobiales</taxon>
        <taxon>Rhizobiaceae</taxon>
        <taxon>Rhizobium/Agrobacterium group</taxon>
        <taxon>Agrobacterium</taxon>
    </lineage>
</organism>
<dbReference type="GO" id="GO:0006352">
    <property type="term" value="P:DNA-templated transcription initiation"/>
    <property type="evidence" value="ECO:0007669"/>
    <property type="project" value="InterPro"/>
</dbReference>